<name>A0ABP7GAF1_9MICO</name>
<proteinExistence type="predicted"/>
<accession>A0ABP7GAF1</accession>
<comment type="caution">
    <text evidence="2">The sequence shown here is derived from an EMBL/GenBank/DDBJ whole genome shotgun (WGS) entry which is preliminary data.</text>
</comment>
<gene>
    <name evidence="2" type="ORF">GCM10022240_11470</name>
</gene>
<dbReference type="Proteomes" id="UP001500540">
    <property type="component" value="Unassembled WGS sequence"/>
</dbReference>
<reference evidence="3" key="1">
    <citation type="journal article" date="2019" name="Int. J. Syst. Evol. Microbiol.">
        <title>The Global Catalogue of Microorganisms (GCM) 10K type strain sequencing project: providing services to taxonomists for standard genome sequencing and annotation.</title>
        <authorList>
            <consortium name="The Broad Institute Genomics Platform"/>
            <consortium name="The Broad Institute Genome Sequencing Center for Infectious Disease"/>
            <person name="Wu L."/>
            <person name="Ma J."/>
        </authorList>
    </citation>
    <scope>NUCLEOTIDE SEQUENCE [LARGE SCALE GENOMIC DNA]</scope>
    <source>
        <strain evidence="3">JCM 16950</strain>
    </source>
</reference>
<protein>
    <submittedName>
        <fullName evidence="2">Uncharacterized protein</fullName>
    </submittedName>
</protein>
<evidence type="ECO:0000256" key="1">
    <source>
        <dbReference type="SAM" id="MobiDB-lite"/>
    </source>
</evidence>
<feature type="region of interest" description="Disordered" evidence="1">
    <location>
        <begin position="1"/>
        <end position="50"/>
    </location>
</feature>
<evidence type="ECO:0000313" key="2">
    <source>
        <dbReference type="EMBL" id="GAA3760512.1"/>
    </source>
</evidence>
<organism evidence="2 3">
    <name type="scientific">Microbacterium kribbense</name>
    <dbReference type="NCBI Taxonomy" id="433645"/>
    <lineage>
        <taxon>Bacteria</taxon>
        <taxon>Bacillati</taxon>
        <taxon>Actinomycetota</taxon>
        <taxon>Actinomycetes</taxon>
        <taxon>Micrococcales</taxon>
        <taxon>Microbacteriaceae</taxon>
        <taxon>Microbacterium</taxon>
    </lineage>
</organism>
<dbReference type="EMBL" id="BAABAF010000003">
    <property type="protein sequence ID" value="GAA3760512.1"/>
    <property type="molecule type" value="Genomic_DNA"/>
</dbReference>
<evidence type="ECO:0000313" key="3">
    <source>
        <dbReference type="Proteomes" id="UP001500540"/>
    </source>
</evidence>
<keyword evidence="3" id="KW-1185">Reference proteome</keyword>
<sequence length="50" mass="5202">MDNLPPHGRWGGIDAAGAQPRRATKKASESEGGIPWGEWDAATRNTAVGG</sequence>